<accession>A0A412NCV3</accession>
<dbReference type="EMBL" id="QRWQ01000018">
    <property type="protein sequence ID" value="RGT36407.1"/>
    <property type="molecule type" value="Genomic_DNA"/>
</dbReference>
<evidence type="ECO:0000313" key="3">
    <source>
        <dbReference type="Proteomes" id="UP000283834"/>
    </source>
</evidence>
<gene>
    <name evidence="2" type="ORF">DWX36_14110</name>
</gene>
<dbReference type="AlphaFoldDB" id="A0A412NCV3"/>
<evidence type="ECO:0000256" key="1">
    <source>
        <dbReference type="SAM" id="Coils"/>
    </source>
</evidence>
<evidence type="ECO:0008006" key="4">
    <source>
        <dbReference type="Google" id="ProtNLM"/>
    </source>
</evidence>
<comment type="caution">
    <text evidence="2">The sequence shown here is derived from an EMBL/GenBank/DDBJ whole genome shotgun (WGS) entry which is preliminary data.</text>
</comment>
<keyword evidence="1" id="KW-0175">Coiled coil</keyword>
<feature type="non-terminal residue" evidence="2">
    <location>
        <position position="1"/>
    </location>
</feature>
<name>A0A412NCV3_MEDGN</name>
<feature type="coiled-coil region" evidence="1">
    <location>
        <begin position="127"/>
        <end position="154"/>
    </location>
</feature>
<organism evidence="2 3">
    <name type="scientific">Mediterraneibacter gnavus</name>
    <name type="common">Ruminococcus gnavus</name>
    <dbReference type="NCBI Taxonomy" id="33038"/>
    <lineage>
        <taxon>Bacteria</taxon>
        <taxon>Bacillati</taxon>
        <taxon>Bacillota</taxon>
        <taxon>Clostridia</taxon>
        <taxon>Lachnospirales</taxon>
        <taxon>Lachnospiraceae</taxon>
        <taxon>Mediterraneibacter</taxon>
    </lineage>
</organism>
<evidence type="ECO:0000313" key="2">
    <source>
        <dbReference type="EMBL" id="RGT36407.1"/>
    </source>
</evidence>
<proteinExistence type="predicted"/>
<reference evidence="2 3" key="1">
    <citation type="submission" date="2018-08" db="EMBL/GenBank/DDBJ databases">
        <title>A genome reference for cultivated species of the human gut microbiota.</title>
        <authorList>
            <person name="Zou Y."/>
            <person name="Xue W."/>
            <person name="Luo G."/>
        </authorList>
    </citation>
    <scope>NUCLEOTIDE SEQUENCE [LARGE SCALE GENOMIC DNA]</scope>
    <source>
        <strain evidence="2 3">AF19-16AC</strain>
    </source>
</reference>
<sequence>VKEEHPALELTAVMLNINRGHNEKLKEMCKSLKDYSEYTARVREYAQVKPVEEAVEQAISECIQEGILSEFLKQNRAEAKQVSIYEYDEEKHMRQEREASWEEGKLEGKIELLRMQIQKKLVKGKSISEISEELEEEEEVIAEMIREMGEERATGKEEQ</sequence>
<protein>
    <recommendedName>
        <fullName evidence="4">Transposase</fullName>
    </recommendedName>
</protein>
<dbReference type="Proteomes" id="UP000283834">
    <property type="component" value="Unassembled WGS sequence"/>
</dbReference>